<feature type="binding site" evidence="14">
    <location>
        <position position="1008"/>
    </location>
    <ligand>
        <name>Mo-molybdopterin</name>
        <dbReference type="ChEBI" id="CHEBI:71302"/>
    </ligand>
    <ligandPart>
        <name>Mo</name>
        <dbReference type="ChEBI" id="CHEBI:28685"/>
    </ligandPart>
</feature>
<feature type="binding site" evidence="13">
    <location>
        <position position="849"/>
    </location>
    <ligand>
        <name>substrate</name>
    </ligand>
</feature>
<comment type="cofactor">
    <cofactor evidence="14">
        <name>[2Fe-2S] cluster</name>
        <dbReference type="ChEBI" id="CHEBI:190135"/>
    </cofactor>
    <text evidence="14">Binds 2 [2Fe-2S] clusters.</text>
</comment>
<dbReference type="FunFam" id="3.30.465.10:FF:000004">
    <property type="entry name" value="Xanthine dehydrogenase/oxidase"/>
    <property type="match status" value="1"/>
</dbReference>
<dbReference type="InterPro" id="IPR000674">
    <property type="entry name" value="Ald_Oxase/Xan_DH_a/b"/>
</dbReference>
<comment type="similarity">
    <text evidence="2">Belongs to the xanthine dehydrogenase family.</text>
</comment>
<dbReference type="InterPro" id="IPR016166">
    <property type="entry name" value="FAD-bd_PCMH"/>
</dbReference>
<feature type="binding site" evidence="14">
    <location>
        <position position="49"/>
    </location>
    <ligand>
        <name>[2Fe-2S] cluster</name>
        <dbReference type="ChEBI" id="CHEBI:190135"/>
        <label>2</label>
    </ligand>
</feature>
<dbReference type="InterPro" id="IPR016208">
    <property type="entry name" value="Ald_Oxase/xanthine_DH-like"/>
</dbReference>
<dbReference type="PANTHER" id="PTHR45444:SF3">
    <property type="entry name" value="XANTHINE DEHYDROGENASE"/>
    <property type="match status" value="1"/>
</dbReference>
<dbReference type="Pfam" id="PF02738">
    <property type="entry name" value="MoCoBD_1"/>
    <property type="match status" value="1"/>
</dbReference>
<dbReference type="FunFam" id="3.30.43.10:FF:000001">
    <property type="entry name" value="Xanthine dehydrogenase/oxidase"/>
    <property type="match status" value="1"/>
</dbReference>
<evidence type="ECO:0000256" key="5">
    <source>
        <dbReference type="ARBA" id="ARBA00022714"/>
    </source>
</evidence>
<keyword evidence="9 14" id="KW-0408">Iron</keyword>
<keyword evidence="8" id="KW-0560">Oxidoreductase</keyword>
<evidence type="ECO:0000256" key="11">
    <source>
        <dbReference type="ARBA" id="ARBA00034078"/>
    </source>
</evidence>
<feature type="binding site" evidence="14">
    <location>
        <position position="81"/>
    </location>
    <ligand>
        <name>[2Fe-2S] cluster</name>
        <dbReference type="ChEBI" id="CHEBI:190135"/>
        <label>2</label>
    </ligand>
</feature>
<evidence type="ECO:0000256" key="2">
    <source>
        <dbReference type="ARBA" id="ARBA00006849"/>
    </source>
</evidence>
<gene>
    <name evidence="17" type="primary">xdh</name>
</gene>
<name>A0A1L2FUW7_9MYCE</name>
<feature type="active site" description="Proton acceptor" evidence="12">
    <location>
        <position position="1193"/>
    </location>
</feature>
<evidence type="ECO:0000256" key="14">
    <source>
        <dbReference type="PIRSR" id="PIRSR000127-3"/>
    </source>
</evidence>
<dbReference type="Pfam" id="PF00941">
    <property type="entry name" value="FAD_binding_5"/>
    <property type="match status" value="1"/>
</dbReference>
<dbReference type="InterPro" id="IPR008274">
    <property type="entry name" value="AldOxase/xan_DH_MoCoBD1"/>
</dbReference>
<feature type="binding site" evidence="13">
    <location>
        <position position="289"/>
    </location>
    <ligand>
        <name>FAD</name>
        <dbReference type="ChEBI" id="CHEBI:57692"/>
    </ligand>
</feature>
<dbReference type="Pfam" id="PF20256">
    <property type="entry name" value="MoCoBD_2"/>
    <property type="match status" value="1"/>
</dbReference>
<feature type="binding site" evidence="13">
    <location>
        <position position="356"/>
    </location>
    <ligand>
        <name>FAD</name>
        <dbReference type="ChEBI" id="CHEBI:57692"/>
    </ligand>
</feature>
<dbReference type="InterPro" id="IPR016169">
    <property type="entry name" value="FAD-bd_PCMH_sub2"/>
</dbReference>
<comment type="cofactor">
    <cofactor evidence="1 13">
        <name>FAD</name>
        <dbReference type="ChEBI" id="CHEBI:57692"/>
    </cofactor>
</comment>
<dbReference type="InterPro" id="IPR005107">
    <property type="entry name" value="CO_DH_flav_C"/>
</dbReference>
<dbReference type="Gene3D" id="1.10.150.120">
    <property type="entry name" value="[2Fe-2S]-binding domain"/>
    <property type="match status" value="1"/>
</dbReference>
<dbReference type="SUPFAM" id="SSF54665">
    <property type="entry name" value="CO dehydrogenase molybdoprotein N-domain-like"/>
    <property type="match status" value="1"/>
</dbReference>
<evidence type="ECO:0000256" key="1">
    <source>
        <dbReference type="ARBA" id="ARBA00001974"/>
    </source>
</evidence>
<feature type="binding site" evidence="14">
    <location>
        <position position="20"/>
    </location>
    <ligand>
        <name>[2Fe-2S] cluster</name>
        <dbReference type="ChEBI" id="CHEBI:190135"/>
        <label>1</label>
    </ligand>
</feature>
<dbReference type="GO" id="GO:0071949">
    <property type="term" value="F:FAD binding"/>
    <property type="evidence" value="ECO:0007669"/>
    <property type="project" value="InterPro"/>
</dbReference>
<feature type="domain" description="FAD-binding PCMH-type" evidence="16">
    <location>
        <begin position="158"/>
        <end position="348"/>
    </location>
</feature>
<dbReference type="GO" id="GO:0051537">
    <property type="term" value="F:2 iron, 2 sulfur cluster binding"/>
    <property type="evidence" value="ECO:0007669"/>
    <property type="project" value="UniProtKB-KW"/>
</dbReference>
<dbReference type="InterPro" id="IPR036884">
    <property type="entry name" value="2Fe-2S-bd_dom_sf"/>
</dbReference>
<dbReference type="InterPro" id="IPR036683">
    <property type="entry name" value="CO_DH_flav_C_dom_sf"/>
</dbReference>
<feature type="binding site" evidence="13">
    <location>
        <position position="338"/>
    </location>
    <ligand>
        <name>FAD</name>
        <dbReference type="ChEBI" id="CHEBI:57692"/>
    </ligand>
</feature>
<protein>
    <submittedName>
        <fullName evidence="17">Xanthine dehydrogenase</fullName>
    </submittedName>
</protein>
<dbReference type="SUPFAM" id="SSF56176">
    <property type="entry name" value="FAD-binding/transporter-associated domain-like"/>
    <property type="match status" value="1"/>
</dbReference>
<evidence type="ECO:0000256" key="9">
    <source>
        <dbReference type="ARBA" id="ARBA00023004"/>
    </source>
</evidence>
<sequence length="1251" mass="138964">MVSSYCRQDKQIYHRSVNACLFPLCSVAGLAVTTIEGLGSVDKVKIIRCKWITMWILYTRSHPNATKHDIEENFDGNLCRCTGYRPILDSAKSFGIDEPECSKELKEEIEKPFICPSSGKPCDCKNKTVHIPSKPLDLTSEPIFPPFLMSFENPSLKFVGDRVTWYTPTTLNELLTLKSQNQNAKIIVGNTEVGIEVKFKNVIYPVLINPTMVPEMNTITKTETGIVVGASATLTKFKTYLMDLIKNESESKTKTFKSIISQLKLFAGNQIRNAACIAGNLITASPISDLNPVLLAAGAELTMLSINEQTGEHVKRVVHISNFFLKYRIVDIQPNEILYSVHIPFTRELEFVEAYKQSRRRDDDIAIVSCCFRVLLEKEESQKNQFKVKECVLAYGGMNIKAVTAPKTQQLLLNSIWDRKLLDPIYLTLADDLPLAAGAPGGMIEYRRSLTTSFFFKFFLSVNQKLYEITENDPSYSVDKRELSAFEKHHRPTSHGEQTYQTQPHNQPVSMPIKHQSADKQVTGEAIYTDDIQMKSLYAAIVPSSKAHAKIKSINPEKALSAPGVKGFYCAKDIPGINQCGPYIVQDEELFASEIVEFVGHPIGVVIAETHQQALEAARLVAIDYEELPHVITIEDAIEKNSFLNLEHVIIDGDIEKGFKESDYVIEGQMKVGGQEHFYLETNASLVIPGEGKELMIWSSTQNPTKTQNIVAKILGIQANQVVVKVKRMGGGFGGKETRSIFASCIAAIGAVKLKQPVRIVLDRDTDMVTTGFRHPFLGKYKIGFDKNGLIKSADVHLFANAGYSFELSVGVLDRAIFHSENAYKIPNVRVVGKLCKTNTPTNTAFRGFGGPQGMIICENWVERISSILNIPSYKIRVCELTFYQQPVLNSQMHKLWNEMMQKSNYVERIKSVQEFNDANRWKKRGIALIPTKFGMSFTIKLLNQGGALVHVYTDGSVLVTHGGTEMGQGLHTKMIQIAARELGVPVENVHISETATDKVANTAPTAASVSSDINGMAVLDACQQINARLQPLREKNPDMTFKQLAMLAFAERINLSANGFYATPNVGYDFRPEGKGVGTPFNYYSFGASCSEVEIDTLTGDYTILRSDVILDVGNSLNPTIDIGQVEGAFVQGVGWCTLEELVTFPSGYLFTRGPSTYKIPGFSDIPLEFNVSLLSDSPNPKAIHSSKGVGEPPLFLGSSVFFAIRDAILSSRKESGLENSWFDLESPATCERIRNACVDRFTMQFNNKN</sequence>
<dbReference type="EMBL" id="KX539416">
    <property type="protein sequence ID" value="AOE43260.1"/>
    <property type="molecule type" value="Genomic_DNA"/>
</dbReference>
<dbReference type="Gene3D" id="3.30.43.10">
    <property type="entry name" value="Uridine Diphospho-n-acetylenolpyruvylglucosamine Reductase, domain 2"/>
    <property type="match status" value="1"/>
</dbReference>
<dbReference type="InterPro" id="IPR046867">
    <property type="entry name" value="AldOxase/xan_DH_MoCoBD2"/>
</dbReference>
<feature type="region of interest" description="Disordered" evidence="15">
    <location>
        <begin position="491"/>
        <end position="511"/>
    </location>
</feature>
<dbReference type="Gene3D" id="3.10.20.30">
    <property type="match status" value="1"/>
</dbReference>
<evidence type="ECO:0000256" key="3">
    <source>
        <dbReference type="ARBA" id="ARBA00022505"/>
    </source>
</evidence>
<comment type="cofactor">
    <cofactor evidence="14">
        <name>Mo-molybdopterin</name>
        <dbReference type="ChEBI" id="CHEBI:71302"/>
    </cofactor>
    <text evidence="14">Binds 1 Mo-molybdopterin (Mo-MPT) cofactor per subunit.</text>
</comment>
<dbReference type="FunFam" id="3.90.1170.50:FF:000001">
    <property type="entry name" value="Aldehyde oxidase 1"/>
    <property type="match status" value="1"/>
</dbReference>
<feature type="binding site" evidence="13">
    <location>
        <position position="939"/>
    </location>
    <ligand>
        <name>substrate</name>
    </ligand>
</feature>
<dbReference type="SMART" id="SM01008">
    <property type="entry name" value="Ald_Xan_dh_C"/>
    <property type="match status" value="1"/>
</dbReference>
<evidence type="ECO:0000256" key="12">
    <source>
        <dbReference type="PIRSR" id="PIRSR000127-1"/>
    </source>
</evidence>
<evidence type="ECO:0000256" key="7">
    <source>
        <dbReference type="ARBA" id="ARBA00022827"/>
    </source>
</evidence>
<evidence type="ECO:0000256" key="4">
    <source>
        <dbReference type="ARBA" id="ARBA00022630"/>
    </source>
</evidence>
<keyword evidence="6 14" id="KW-0479">Metal-binding</keyword>
<dbReference type="InterPro" id="IPR002888">
    <property type="entry name" value="2Fe-2S-bd"/>
</dbReference>
<keyword evidence="7 13" id="KW-0274">FAD</keyword>
<feature type="binding site" evidence="13">
    <location>
        <position position="266"/>
    </location>
    <ligand>
        <name>FAD</name>
        <dbReference type="ChEBI" id="CHEBI:57692"/>
    </ligand>
</feature>
<dbReference type="InterPro" id="IPR036318">
    <property type="entry name" value="FAD-bd_PCMH-like_sf"/>
</dbReference>
<dbReference type="Gene3D" id="3.30.365.10">
    <property type="entry name" value="Aldehyde oxidase/xanthine dehydrogenase, molybdopterin binding domain"/>
    <property type="match status" value="4"/>
</dbReference>
<dbReference type="Gene3D" id="3.30.390.50">
    <property type="entry name" value="CO dehydrogenase flavoprotein, C-terminal domain"/>
    <property type="match status" value="1"/>
</dbReference>
<dbReference type="SMART" id="SM01092">
    <property type="entry name" value="CO_deh_flav_C"/>
    <property type="match status" value="1"/>
</dbReference>
<dbReference type="InterPro" id="IPR016167">
    <property type="entry name" value="FAD-bd_PCMH_sub1"/>
</dbReference>
<feature type="binding site" evidence="13">
    <location>
        <begin position="186"/>
        <end position="193"/>
    </location>
    <ligand>
        <name>FAD</name>
        <dbReference type="ChEBI" id="CHEBI:57692"/>
    </ligand>
</feature>
<dbReference type="PANTHER" id="PTHR45444">
    <property type="entry name" value="XANTHINE DEHYDROGENASE"/>
    <property type="match status" value="1"/>
</dbReference>
<evidence type="ECO:0000256" key="6">
    <source>
        <dbReference type="ARBA" id="ARBA00022723"/>
    </source>
</evidence>
<dbReference type="Pfam" id="PF01799">
    <property type="entry name" value="Fer2_2"/>
    <property type="match status" value="1"/>
</dbReference>
<feature type="binding site" evidence="14">
    <location>
        <position position="847"/>
    </location>
    <ligand>
        <name>Mo-molybdopterin</name>
        <dbReference type="ChEBI" id="CHEBI:71302"/>
    </ligand>
    <ligandPart>
        <name>Mo</name>
        <dbReference type="ChEBI" id="CHEBI:28685"/>
    </ligandPart>
</feature>
<dbReference type="GO" id="GO:0005506">
    <property type="term" value="F:iron ion binding"/>
    <property type="evidence" value="ECO:0007669"/>
    <property type="project" value="InterPro"/>
</dbReference>
<comment type="cofactor">
    <cofactor evidence="11">
        <name>[2Fe-2S] cluster</name>
        <dbReference type="ChEBI" id="CHEBI:190135"/>
    </cofactor>
</comment>
<feature type="binding site" evidence="13">
    <location>
        <position position="737"/>
    </location>
    <ligand>
        <name>substrate</name>
    </ligand>
</feature>
<organism evidence="17">
    <name type="scientific">Coremiostelium polycephalum</name>
    <dbReference type="NCBI Taxonomy" id="142831"/>
    <lineage>
        <taxon>Eukaryota</taxon>
        <taxon>Amoebozoa</taxon>
        <taxon>Evosea</taxon>
        <taxon>Eumycetozoa</taxon>
        <taxon>Dictyostelia</taxon>
        <taxon>Dictyosteliales</taxon>
        <taxon>Coremiostelium</taxon>
    </lineage>
</organism>
<feature type="compositionally biased region" description="Polar residues" evidence="15">
    <location>
        <begin position="495"/>
        <end position="509"/>
    </location>
</feature>
<dbReference type="SUPFAM" id="SSF47741">
    <property type="entry name" value="CO dehydrogenase ISP C-domain like"/>
    <property type="match status" value="1"/>
</dbReference>
<dbReference type="PIRSF" id="PIRSF000127">
    <property type="entry name" value="Xanthine_DH"/>
    <property type="match status" value="1"/>
</dbReference>
<dbReference type="Gene3D" id="3.90.1170.50">
    <property type="entry name" value="Aldehyde oxidase/xanthine dehydrogenase, a/b hammerhead"/>
    <property type="match status" value="1"/>
</dbReference>
<dbReference type="InterPro" id="IPR037165">
    <property type="entry name" value="AldOxase/xan_DH_Mopterin-bd_sf"/>
</dbReference>
<feature type="binding site" evidence="14">
    <location>
        <position position="702"/>
    </location>
    <ligand>
        <name>Mo-molybdopterin</name>
        <dbReference type="ChEBI" id="CHEBI:71302"/>
    </ligand>
    <ligandPart>
        <name>Mo</name>
        <dbReference type="ChEBI" id="CHEBI:28685"/>
    </ligandPart>
</feature>
<evidence type="ECO:0000259" key="16">
    <source>
        <dbReference type="PROSITE" id="PS51387"/>
    </source>
</evidence>
<dbReference type="InterPro" id="IPR036856">
    <property type="entry name" value="Ald_Oxase/Xan_DH_a/b_sf"/>
</dbReference>
<keyword evidence="5 14" id="KW-0001">2Fe-2S</keyword>
<dbReference type="AlphaFoldDB" id="A0A1L2FUW7"/>
<evidence type="ECO:0000256" key="10">
    <source>
        <dbReference type="ARBA" id="ARBA00023014"/>
    </source>
</evidence>
<evidence type="ECO:0000256" key="15">
    <source>
        <dbReference type="SAM" id="MobiDB-lite"/>
    </source>
</evidence>
<keyword evidence="10 14" id="KW-0411">Iron-sulfur</keyword>
<dbReference type="PROSITE" id="PS51387">
    <property type="entry name" value="FAD_PCMH"/>
    <property type="match status" value="1"/>
</dbReference>
<reference evidence="17" key="1">
    <citation type="submission" date="2016-06" db="EMBL/GenBank/DDBJ databases">
        <title>A core phylogeny of Dictyostelia derived from 50 functionally divergent proteins retrieved from five existing and six newly sequenced genomes.</title>
        <authorList>
            <person name="Singh R."/>
            <person name="Schilde C."/>
            <person name="Gezzard T."/>
            <person name="Schaap P."/>
        </authorList>
    </citation>
    <scope>NUCLEOTIDE SEQUENCE</scope>
    <source>
        <strain evidence="17">MY1-1</strain>
    </source>
</reference>
<feature type="binding site" evidence="14">
    <location>
        <position position="733"/>
    </location>
    <ligand>
        <name>Mo-molybdopterin</name>
        <dbReference type="ChEBI" id="CHEBI:71302"/>
    </ligand>
    <ligandPart>
        <name>Mo</name>
        <dbReference type="ChEBI" id="CHEBI:28685"/>
    </ligandPart>
</feature>
<keyword evidence="4" id="KW-0285">Flavoprotein</keyword>
<dbReference type="SUPFAM" id="SSF56003">
    <property type="entry name" value="Molybdenum cofactor-binding domain"/>
    <property type="match status" value="1"/>
</dbReference>
<feature type="binding site" evidence="13">
    <location>
        <position position="815"/>
    </location>
    <ligand>
        <name>substrate</name>
    </ligand>
</feature>
<keyword evidence="3 14" id="KW-0500">Molybdenum</keyword>
<evidence type="ECO:0000256" key="13">
    <source>
        <dbReference type="PIRSR" id="PIRSR000127-2"/>
    </source>
</evidence>
<proteinExistence type="inferred from homology"/>
<dbReference type="Pfam" id="PF03450">
    <property type="entry name" value="CO_deh_flav_C"/>
    <property type="match status" value="1"/>
</dbReference>
<dbReference type="SUPFAM" id="SSF55447">
    <property type="entry name" value="CO dehydrogenase flavoprotein C-terminal domain-like"/>
    <property type="match status" value="1"/>
</dbReference>
<dbReference type="Gene3D" id="3.30.465.10">
    <property type="match status" value="1"/>
</dbReference>
<dbReference type="FunFam" id="3.30.365.10:FF:000001">
    <property type="entry name" value="Xanthine dehydrogenase oxidase"/>
    <property type="match status" value="1"/>
</dbReference>
<dbReference type="InterPro" id="IPR012675">
    <property type="entry name" value="Beta-grasp_dom_sf"/>
</dbReference>
<feature type="binding site" evidence="14">
    <location>
        <position position="79"/>
    </location>
    <ligand>
        <name>[2Fe-2S] cluster</name>
        <dbReference type="ChEBI" id="CHEBI:190135"/>
        <label>2</label>
    </ligand>
</feature>
<evidence type="ECO:0000313" key="17">
    <source>
        <dbReference type="EMBL" id="AOE43260.1"/>
    </source>
</evidence>
<accession>A0A1L2FUW7</accession>
<evidence type="ECO:0000256" key="8">
    <source>
        <dbReference type="ARBA" id="ARBA00023002"/>
    </source>
</evidence>
<dbReference type="InterPro" id="IPR002346">
    <property type="entry name" value="Mopterin_DH_FAD-bd"/>
</dbReference>
<dbReference type="GO" id="GO:0016491">
    <property type="term" value="F:oxidoreductase activity"/>
    <property type="evidence" value="ECO:0007669"/>
    <property type="project" value="UniProtKB-KW"/>
</dbReference>
<dbReference type="FunFam" id="3.30.365.10:FF:000004">
    <property type="entry name" value="Xanthine dehydrogenase oxidase"/>
    <property type="match status" value="1"/>
</dbReference>
<dbReference type="Pfam" id="PF01315">
    <property type="entry name" value="Ald_Xan_dh_C"/>
    <property type="match status" value="1"/>
</dbReference>